<dbReference type="RefSeq" id="WP_181905236.1">
    <property type="nucleotide sequence ID" value="NZ_QRDW01000002.1"/>
</dbReference>
<dbReference type="GO" id="GO:0016226">
    <property type="term" value="P:iron-sulfur cluster assembly"/>
    <property type="evidence" value="ECO:0007669"/>
    <property type="project" value="TreeGrafter"/>
</dbReference>
<keyword evidence="4" id="KW-1185">Reference proteome</keyword>
<dbReference type="InterPro" id="IPR045179">
    <property type="entry name" value="YgfZ/GcvT"/>
</dbReference>
<dbReference type="Pfam" id="PF25455">
    <property type="entry name" value="Beta-barrel_CAF17_C"/>
    <property type="match status" value="1"/>
</dbReference>
<dbReference type="Proteomes" id="UP000256845">
    <property type="component" value="Unassembled WGS sequence"/>
</dbReference>
<evidence type="ECO:0000313" key="4">
    <source>
        <dbReference type="Proteomes" id="UP000256845"/>
    </source>
</evidence>
<dbReference type="EMBL" id="QRDW01000002">
    <property type="protein sequence ID" value="RED52256.1"/>
    <property type="molecule type" value="Genomic_DNA"/>
</dbReference>
<keyword evidence="1" id="KW-0809">Transit peptide</keyword>
<evidence type="ECO:0000256" key="1">
    <source>
        <dbReference type="ARBA" id="ARBA00022946"/>
    </source>
</evidence>
<gene>
    <name evidence="3" type="ORF">DFP90_102274</name>
</gene>
<feature type="domain" description="CAF17 C-terminal" evidence="2">
    <location>
        <begin position="224"/>
        <end position="296"/>
    </location>
</feature>
<dbReference type="NCBIfam" id="TIGR03317">
    <property type="entry name" value="ygfZ_signature"/>
    <property type="match status" value="1"/>
</dbReference>
<dbReference type="PANTHER" id="PTHR22602:SF0">
    <property type="entry name" value="TRANSFERASE CAF17, MITOCHONDRIAL-RELATED"/>
    <property type="match status" value="1"/>
</dbReference>
<sequence length="303" mass="33464">MSTGHYVRLDGRGIITVAGKDRLAFLQGLVTNDVAACGADHAIWAALLTPQGKFLHDFFMTDHDGIFWLDCEAGRLMDLGQRLRRYKLRAEIDLNIGQNVAAYVLPDGDPALFGLPGTAGAAKTIPGGVIYVDPRLATVGLRAVGDPVKLELFFRDSGLEQGGLDQYERARIGLGLPDGSRDMSVEKATLLENGFEELGGVDFQKGCYMGQELTARMKYRGLVKKRLLPFEAEDDLFEEVDVIMADGREIAEIRSRAGRNGLALVRLDRWREAMASGKQLEADKVAVRLIPQSWMRLPEEKQD</sequence>
<dbReference type="Gene3D" id="3.30.1360.120">
    <property type="entry name" value="Probable tRNA modification gtpase trme, domain 1"/>
    <property type="match status" value="1"/>
</dbReference>
<dbReference type="InterPro" id="IPR017703">
    <property type="entry name" value="YgfZ/GCV_T_CS"/>
</dbReference>
<protein>
    <recommendedName>
        <fullName evidence="2">CAF17 C-terminal domain-containing protein</fullName>
    </recommendedName>
</protein>
<dbReference type="PANTHER" id="PTHR22602">
    <property type="entry name" value="TRANSFERASE CAF17, MITOCHONDRIAL-RELATED"/>
    <property type="match status" value="1"/>
</dbReference>
<dbReference type="InterPro" id="IPR057460">
    <property type="entry name" value="CAF17_C"/>
</dbReference>
<reference evidence="3 4" key="1">
    <citation type="submission" date="2018-07" db="EMBL/GenBank/DDBJ databases">
        <title>Genomic Encyclopedia of Type Strains, Phase III (KMG-III): the genomes of soil and plant-associated and newly described type strains.</title>
        <authorList>
            <person name="Whitman W."/>
        </authorList>
    </citation>
    <scope>NUCLEOTIDE SEQUENCE [LARGE SCALE GENOMIC DNA]</scope>
    <source>
        <strain evidence="3 4">CECT 8488</strain>
    </source>
</reference>
<accession>A0A3D9HTQ4</accession>
<proteinExistence type="predicted"/>
<organism evidence="3 4">
    <name type="scientific">Aestuariispira insulae</name>
    <dbReference type="NCBI Taxonomy" id="1461337"/>
    <lineage>
        <taxon>Bacteria</taxon>
        <taxon>Pseudomonadati</taxon>
        <taxon>Pseudomonadota</taxon>
        <taxon>Alphaproteobacteria</taxon>
        <taxon>Rhodospirillales</taxon>
        <taxon>Kiloniellaceae</taxon>
        <taxon>Aestuariispira</taxon>
    </lineage>
</organism>
<name>A0A3D9HTQ4_9PROT</name>
<dbReference type="SUPFAM" id="SSF103025">
    <property type="entry name" value="Folate-binding domain"/>
    <property type="match status" value="1"/>
</dbReference>
<evidence type="ECO:0000313" key="3">
    <source>
        <dbReference type="EMBL" id="RED52256.1"/>
    </source>
</evidence>
<comment type="caution">
    <text evidence="3">The sequence shown here is derived from an EMBL/GenBank/DDBJ whole genome shotgun (WGS) entry which is preliminary data.</text>
</comment>
<dbReference type="AlphaFoldDB" id="A0A3D9HTQ4"/>
<dbReference type="InterPro" id="IPR027266">
    <property type="entry name" value="TrmE/GcvT-like"/>
</dbReference>
<evidence type="ECO:0000259" key="2">
    <source>
        <dbReference type="Pfam" id="PF25455"/>
    </source>
</evidence>